<dbReference type="Proteomes" id="UP000698800">
    <property type="component" value="Unassembled WGS sequence"/>
</dbReference>
<name>A0A9P8HXY0_9PEZI</name>
<evidence type="ECO:0000313" key="2">
    <source>
        <dbReference type="EMBL" id="KAH0537517.1"/>
    </source>
</evidence>
<dbReference type="EMBL" id="JAGHQL010000142">
    <property type="protein sequence ID" value="KAH0537517.1"/>
    <property type="molecule type" value="Genomic_DNA"/>
</dbReference>
<organism evidence="2 3">
    <name type="scientific">Glutinoglossum americanum</name>
    <dbReference type="NCBI Taxonomy" id="1670608"/>
    <lineage>
        <taxon>Eukaryota</taxon>
        <taxon>Fungi</taxon>
        <taxon>Dikarya</taxon>
        <taxon>Ascomycota</taxon>
        <taxon>Pezizomycotina</taxon>
        <taxon>Geoglossomycetes</taxon>
        <taxon>Geoglossales</taxon>
        <taxon>Geoglossaceae</taxon>
        <taxon>Glutinoglossum</taxon>
    </lineage>
</organism>
<reference evidence="2" key="1">
    <citation type="submission" date="2021-03" db="EMBL/GenBank/DDBJ databases">
        <title>Comparative genomics and phylogenomic investigation of the class Geoglossomycetes provide insights into ecological specialization and systematics.</title>
        <authorList>
            <person name="Melie T."/>
            <person name="Pirro S."/>
            <person name="Miller A.N."/>
            <person name="Quandt A."/>
        </authorList>
    </citation>
    <scope>NUCLEOTIDE SEQUENCE</scope>
    <source>
        <strain evidence="2">GBOQ0MN5Z8</strain>
    </source>
</reference>
<feature type="compositionally biased region" description="Basic and acidic residues" evidence="1">
    <location>
        <begin position="51"/>
        <end position="64"/>
    </location>
</feature>
<accession>A0A9P8HXY0</accession>
<evidence type="ECO:0000256" key="1">
    <source>
        <dbReference type="SAM" id="MobiDB-lite"/>
    </source>
</evidence>
<dbReference type="AlphaFoldDB" id="A0A9P8HXY0"/>
<proteinExistence type="predicted"/>
<protein>
    <submittedName>
        <fullName evidence="2">Uncharacterized protein</fullName>
    </submittedName>
</protein>
<evidence type="ECO:0000313" key="3">
    <source>
        <dbReference type="Proteomes" id="UP000698800"/>
    </source>
</evidence>
<comment type="caution">
    <text evidence="2">The sequence shown here is derived from an EMBL/GenBank/DDBJ whole genome shotgun (WGS) entry which is preliminary data.</text>
</comment>
<keyword evidence="3" id="KW-1185">Reference proteome</keyword>
<feature type="region of interest" description="Disordered" evidence="1">
    <location>
        <begin position="17"/>
        <end position="72"/>
    </location>
</feature>
<gene>
    <name evidence="2" type="ORF">FGG08_005692</name>
</gene>
<sequence length="72" mass="7547">MLINFTTKVTQYISDVEDTPEDRPRLAGGTPLLPDLTGVRSLGVEGGLVEQSKEVTDDLSRGGDADAVGEGS</sequence>